<dbReference type="AlphaFoldDB" id="T2M2S0"/>
<evidence type="ECO:0000256" key="3">
    <source>
        <dbReference type="ARBA" id="ARBA00023128"/>
    </source>
</evidence>
<evidence type="ECO:0000256" key="1">
    <source>
        <dbReference type="ARBA" id="ARBA00004173"/>
    </source>
</evidence>
<evidence type="ECO:0000259" key="5">
    <source>
        <dbReference type="Pfam" id="PF08547"/>
    </source>
</evidence>
<evidence type="ECO:0000313" key="6">
    <source>
        <dbReference type="EMBL" id="CDG66414.1"/>
    </source>
</evidence>
<dbReference type="InterPro" id="IPR039131">
    <property type="entry name" value="NDUFAF1"/>
</dbReference>
<feature type="domain" description="NADH:ubiquinone oxidoreductase intermediate-associated protein 30" evidence="5">
    <location>
        <begin position="46"/>
        <end position="214"/>
    </location>
</feature>
<protein>
    <submittedName>
        <fullName evidence="6">Complex I intermediate-associated protein 30, mitochondrial</fullName>
    </submittedName>
</protein>
<dbReference type="Pfam" id="PF08547">
    <property type="entry name" value="CIA30"/>
    <property type="match status" value="1"/>
</dbReference>
<dbReference type="EMBL" id="HAAD01000182">
    <property type="protein sequence ID" value="CDG66414.1"/>
    <property type="molecule type" value="mRNA"/>
</dbReference>
<dbReference type="PANTHER" id="PTHR13194">
    <property type="entry name" value="COMPLEX I INTERMEDIATE-ASSOCIATED PROTEIN 30"/>
    <property type="match status" value="1"/>
</dbReference>
<dbReference type="OrthoDB" id="42561at2759"/>
<evidence type="ECO:0000256" key="4">
    <source>
        <dbReference type="ARBA" id="ARBA00023186"/>
    </source>
</evidence>
<comment type="subcellular location">
    <subcellularLocation>
        <location evidence="1">Mitochondrion</location>
    </subcellularLocation>
</comment>
<dbReference type="PANTHER" id="PTHR13194:SF18">
    <property type="entry name" value="COMPLEX I INTERMEDIATE-ASSOCIATED PROTEIN 30, MITOCHONDRIAL"/>
    <property type="match status" value="1"/>
</dbReference>
<dbReference type="GO" id="GO:0051082">
    <property type="term" value="F:unfolded protein binding"/>
    <property type="evidence" value="ECO:0007669"/>
    <property type="project" value="TreeGrafter"/>
</dbReference>
<reference evidence="6" key="1">
    <citation type="journal article" date="2013" name="Genome Biol. Evol.">
        <title>Punctuated emergences of genetic and phenotypic innovations in eumetazoan, bilaterian, euteleostome, and hominidae ancestors.</title>
        <authorList>
            <person name="Wenger Y."/>
            <person name="Galliot B."/>
        </authorList>
    </citation>
    <scope>NUCLEOTIDE SEQUENCE</scope>
    <source>
        <tissue evidence="6">Whole animals</tissue>
    </source>
</reference>
<keyword evidence="4" id="KW-0143">Chaperone</keyword>
<dbReference type="GO" id="GO:0005739">
    <property type="term" value="C:mitochondrion"/>
    <property type="evidence" value="ECO:0007669"/>
    <property type="project" value="UniProtKB-SubCell"/>
</dbReference>
<accession>T2M2S0</accession>
<feature type="non-terminal residue" evidence="6">
    <location>
        <position position="1"/>
    </location>
</feature>
<dbReference type="GO" id="GO:0006120">
    <property type="term" value="P:mitochondrial electron transport, NADH to ubiquinone"/>
    <property type="evidence" value="ECO:0007669"/>
    <property type="project" value="TreeGrafter"/>
</dbReference>
<sequence length="244" mass="28668">YDIIFKVMVVQELVKSCGEWARRSINRLYRGWRGELIKMDKEHYLFDFRRPETINNFDCLTDSEVGGKSTASITLSKYGRLLFSGEVSMMLEKDIDFTGFCGIRSKPKLGLFNKVELTDIGFYDCVEIKYRGDGRPYFVNVQTGSMMMLNKFDLFQAFLFTKGGPYWEIERIPFSKFYQTYKGFAQDEQMQFNNIRTIGISLTDRKSGPFNLEIEYFKVVKIGHQPQTFKTIRTNRFQRDNSEQ</sequence>
<dbReference type="InterPro" id="IPR013857">
    <property type="entry name" value="NADH-UbQ_OxRdtase-assoc_prot30"/>
</dbReference>
<organism evidence="6">
    <name type="scientific">Hydra vulgaris</name>
    <name type="common">Hydra</name>
    <name type="synonym">Hydra attenuata</name>
    <dbReference type="NCBI Taxonomy" id="6087"/>
    <lineage>
        <taxon>Eukaryota</taxon>
        <taxon>Metazoa</taxon>
        <taxon>Cnidaria</taxon>
        <taxon>Hydrozoa</taxon>
        <taxon>Hydroidolina</taxon>
        <taxon>Anthoathecata</taxon>
        <taxon>Aplanulata</taxon>
        <taxon>Hydridae</taxon>
        <taxon>Hydra</taxon>
    </lineage>
</organism>
<keyword evidence="3" id="KW-0496">Mitochondrion</keyword>
<dbReference type="GO" id="GO:0032981">
    <property type="term" value="P:mitochondrial respiratory chain complex I assembly"/>
    <property type="evidence" value="ECO:0007669"/>
    <property type="project" value="TreeGrafter"/>
</dbReference>
<proteinExistence type="evidence at transcript level"/>
<comment type="similarity">
    <text evidence="2">Belongs to the CIA30 family.</text>
</comment>
<evidence type="ECO:0000256" key="2">
    <source>
        <dbReference type="ARBA" id="ARBA00007884"/>
    </source>
</evidence>
<gene>
    <name evidence="6" type="primary">NDUFAF1</name>
</gene>
<name>T2M2S0_HYDVU</name>
<dbReference type="SUPFAM" id="SSF49785">
    <property type="entry name" value="Galactose-binding domain-like"/>
    <property type="match status" value="1"/>
</dbReference>
<dbReference type="InterPro" id="IPR008979">
    <property type="entry name" value="Galactose-bd-like_sf"/>
</dbReference>